<organism evidence="2 3">
    <name type="scientific">Grifola frondosa</name>
    <name type="common">Maitake</name>
    <name type="synonym">Polyporus frondosus</name>
    <dbReference type="NCBI Taxonomy" id="5627"/>
    <lineage>
        <taxon>Eukaryota</taxon>
        <taxon>Fungi</taxon>
        <taxon>Dikarya</taxon>
        <taxon>Basidiomycota</taxon>
        <taxon>Agaricomycotina</taxon>
        <taxon>Agaricomycetes</taxon>
        <taxon>Polyporales</taxon>
        <taxon>Grifolaceae</taxon>
        <taxon>Grifola</taxon>
    </lineage>
</organism>
<sequence length="169" mass="18891">MGNKYSVVREEADEAEFRRLVEAVEIAQQRAVPRDDIESGINVVLNTRGRHRECSRQPKDHNGWSIDDMDRIDDQDSPIVLPSPRSLSPTYALITPCIRAAASTLSSKSRTSSPHSILVVPSPPQVTQSHDHDVLTPTWSPPPTLDAIPNDPPRMIHCRMASRLPTERM</sequence>
<protein>
    <submittedName>
        <fullName evidence="2">Uncharacterized protein</fullName>
    </submittedName>
</protein>
<name>A0A1C7M5G1_GRIFR</name>
<feature type="compositionally biased region" description="Basic and acidic residues" evidence="1">
    <location>
        <begin position="52"/>
        <end position="74"/>
    </location>
</feature>
<evidence type="ECO:0000313" key="2">
    <source>
        <dbReference type="EMBL" id="OBZ72151.1"/>
    </source>
</evidence>
<evidence type="ECO:0000313" key="3">
    <source>
        <dbReference type="Proteomes" id="UP000092993"/>
    </source>
</evidence>
<dbReference type="AlphaFoldDB" id="A0A1C7M5G1"/>
<proteinExistence type="predicted"/>
<gene>
    <name evidence="2" type="ORF">A0H81_07392</name>
</gene>
<accession>A0A1C7M5G1</accession>
<comment type="caution">
    <text evidence="2">The sequence shown here is derived from an EMBL/GenBank/DDBJ whole genome shotgun (WGS) entry which is preliminary data.</text>
</comment>
<dbReference type="EMBL" id="LUGG01000009">
    <property type="protein sequence ID" value="OBZ72151.1"/>
    <property type="molecule type" value="Genomic_DNA"/>
</dbReference>
<keyword evidence="3" id="KW-1185">Reference proteome</keyword>
<reference evidence="2 3" key="1">
    <citation type="submission" date="2016-03" db="EMBL/GenBank/DDBJ databases">
        <title>Whole genome sequencing of Grifola frondosa 9006-11.</title>
        <authorList>
            <person name="Min B."/>
            <person name="Park H."/>
            <person name="Kim J.-G."/>
            <person name="Cho H."/>
            <person name="Oh Y.-L."/>
            <person name="Kong W.-S."/>
            <person name="Choi I.-G."/>
        </authorList>
    </citation>
    <scope>NUCLEOTIDE SEQUENCE [LARGE SCALE GENOMIC DNA]</scope>
    <source>
        <strain evidence="2 3">9006-11</strain>
    </source>
</reference>
<evidence type="ECO:0000256" key="1">
    <source>
        <dbReference type="SAM" id="MobiDB-lite"/>
    </source>
</evidence>
<dbReference type="OrthoDB" id="2758790at2759"/>
<feature type="region of interest" description="Disordered" evidence="1">
    <location>
        <begin position="122"/>
        <end position="154"/>
    </location>
</feature>
<feature type="region of interest" description="Disordered" evidence="1">
    <location>
        <begin position="51"/>
        <end position="85"/>
    </location>
</feature>
<dbReference type="Proteomes" id="UP000092993">
    <property type="component" value="Unassembled WGS sequence"/>
</dbReference>